<dbReference type="EMBL" id="JAPHNI010000023">
    <property type="protein sequence ID" value="KAJ8118308.1"/>
    <property type="molecule type" value="Genomic_DNA"/>
</dbReference>
<comment type="caution">
    <text evidence="1">The sequence shown here is derived from an EMBL/GenBank/DDBJ whole genome shotgun (WGS) entry which is preliminary data.</text>
</comment>
<dbReference type="Proteomes" id="UP001153331">
    <property type="component" value="Unassembled WGS sequence"/>
</dbReference>
<protein>
    <submittedName>
        <fullName evidence="1">Uncharacterized protein</fullName>
    </submittedName>
</protein>
<proteinExistence type="predicted"/>
<sequence>MIAGPQAYSQFDLEKTQGCSIQAPWTISSSAWIFNTNELVNAALLVKADFKIYDAYTPDELQAAHSLTPSCSEALNMTLSCDESNMSRAAEGVDMDYWYKENITSLCTSSCSSSLQTWLSAVEKSCSSDTLDFMGSIMQAKTVPVVFKSAYDIACLQNSKSDWCFFDSQHWQGREYNILDEEECWNEDESLNSPECDGNAALNGTVSASMMDITRMYDTELLCDECFVKMWRQRLLNPFLQQGRSTEYLVEQYQVIQEHCSMNLPVTTSSSTLFVSLAYTDVPSEATPSATTTGSAPAATACVGQIIDPPKTGEFVDCLKMAEDYKVPLGDIYKATGDPMCQFATPICLPQSCEGEVIWDGQSCAELAAQYSTDGLIVTEMMFLSWNPNIVGDCSRLKPGQRVCSRPPGGKFTPTGVIYAPSAAGSYYSTATAAAPTQSGTTASCGLYHTVVSGDTCNSVALRYGIKFQDIRDLNTVIDDTCTNLWLEYAICVAPVTQAPKSTDGTCGPDAGHATCEGTTFGSCCSTSGYCGSDSDYCGAGNCASGACGDSTGMTTDGTCGPTTFCTNPNFGPCCSTSGWCGSSPDHCGAGNCYSGACDANEGGLSTDGSCGPNFAGNKICTGTQFGSCCSNYGYCGFDDKYCGVVAYLYQLNVVLVDVQQHCPFAGENEKRLRGLVPHFAVFPRMASFDVSHRRPIQEQCLAGYVVRRPGHSLQPFEAPVSPTIECAVPGKSGSLASVHAAEPQSLSEKRIRAQQRADESNKARNACYGPLLLPPELRNMIYVYVFTDRALTIQPDEMTPGYRLVDNASWYDHNSELHINLPGLSQTCRQLYEETHHLYFHLAEVEIGGFEYTGVDEEGVEWTMSALRAFTSALPEAARNSIRRMRFTVGHVISLLHAFTIYWERRCPRTEEEALESMEDGLLTSCGGLKQITIYVQETDASQVFAPALGAFLGVSREVDITVKPQTQ</sequence>
<accession>A0ACC2IT18</accession>
<organism evidence="1 2">
    <name type="scientific">Boeremia exigua</name>
    <dbReference type="NCBI Taxonomy" id="749465"/>
    <lineage>
        <taxon>Eukaryota</taxon>
        <taxon>Fungi</taxon>
        <taxon>Dikarya</taxon>
        <taxon>Ascomycota</taxon>
        <taxon>Pezizomycotina</taxon>
        <taxon>Dothideomycetes</taxon>
        <taxon>Pleosporomycetidae</taxon>
        <taxon>Pleosporales</taxon>
        <taxon>Pleosporineae</taxon>
        <taxon>Didymellaceae</taxon>
        <taxon>Boeremia</taxon>
    </lineage>
</organism>
<keyword evidence="2" id="KW-1185">Reference proteome</keyword>
<name>A0ACC2IT18_9PLEO</name>
<gene>
    <name evidence="1" type="ORF">OPT61_g696</name>
</gene>
<evidence type="ECO:0000313" key="2">
    <source>
        <dbReference type="Proteomes" id="UP001153331"/>
    </source>
</evidence>
<evidence type="ECO:0000313" key="1">
    <source>
        <dbReference type="EMBL" id="KAJ8118308.1"/>
    </source>
</evidence>
<reference evidence="1" key="1">
    <citation type="submission" date="2022-11" db="EMBL/GenBank/DDBJ databases">
        <title>Genome Sequence of Boeremia exigua.</title>
        <authorList>
            <person name="Buettner E."/>
        </authorList>
    </citation>
    <scope>NUCLEOTIDE SEQUENCE</scope>
    <source>
        <strain evidence="1">CU02</strain>
    </source>
</reference>